<comment type="subcellular location">
    <subcellularLocation>
        <location evidence="1">Cell membrane</location>
        <topology evidence="1">Single-pass membrane protein</topology>
    </subcellularLocation>
</comment>
<keyword evidence="2" id="KW-1003">Cell membrane</keyword>
<keyword evidence="10" id="KW-1185">Reference proteome</keyword>
<accession>A0ABW4DNP9</accession>
<evidence type="ECO:0000256" key="2">
    <source>
        <dbReference type="ARBA" id="ARBA00022475"/>
    </source>
</evidence>
<evidence type="ECO:0000313" key="10">
    <source>
        <dbReference type="Proteomes" id="UP001597244"/>
    </source>
</evidence>
<feature type="compositionally biased region" description="Basic and acidic residues" evidence="6">
    <location>
        <begin position="74"/>
        <end position="85"/>
    </location>
</feature>
<feature type="region of interest" description="Disordered" evidence="6">
    <location>
        <begin position="62"/>
        <end position="85"/>
    </location>
</feature>
<keyword evidence="3 7" id="KW-0812">Transmembrane</keyword>
<keyword evidence="4 7" id="KW-1133">Transmembrane helix</keyword>
<dbReference type="PANTHER" id="PTHR33885">
    <property type="entry name" value="PHAGE SHOCK PROTEIN C"/>
    <property type="match status" value="1"/>
</dbReference>
<dbReference type="InterPro" id="IPR007168">
    <property type="entry name" value="Phageshock_PspC_N"/>
</dbReference>
<evidence type="ECO:0000313" key="9">
    <source>
        <dbReference type="EMBL" id="MFD1464696.1"/>
    </source>
</evidence>
<dbReference type="Pfam" id="PF04024">
    <property type="entry name" value="PspC"/>
    <property type="match status" value="1"/>
</dbReference>
<dbReference type="Proteomes" id="UP001597244">
    <property type="component" value="Unassembled WGS sequence"/>
</dbReference>
<evidence type="ECO:0000256" key="6">
    <source>
        <dbReference type="SAM" id="MobiDB-lite"/>
    </source>
</evidence>
<organism evidence="9 10">
    <name type="scientific">Lapidilactobacillus mulanensis</name>
    <dbReference type="NCBI Taxonomy" id="2485999"/>
    <lineage>
        <taxon>Bacteria</taxon>
        <taxon>Bacillati</taxon>
        <taxon>Bacillota</taxon>
        <taxon>Bacilli</taxon>
        <taxon>Lactobacillales</taxon>
        <taxon>Lactobacillaceae</taxon>
        <taxon>Lapidilactobacillus</taxon>
    </lineage>
</organism>
<feature type="domain" description="Phage shock protein PspC N-terminal" evidence="8">
    <location>
        <begin position="3"/>
        <end position="60"/>
    </location>
</feature>
<protein>
    <submittedName>
        <fullName evidence="9">PspC domain-containing protein</fullName>
    </submittedName>
</protein>
<proteinExistence type="predicted"/>
<feature type="compositionally biased region" description="Polar residues" evidence="6">
    <location>
        <begin position="62"/>
        <end position="73"/>
    </location>
</feature>
<evidence type="ECO:0000256" key="1">
    <source>
        <dbReference type="ARBA" id="ARBA00004162"/>
    </source>
</evidence>
<dbReference type="InterPro" id="IPR052027">
    <property type="entry name" value="PspC"/>
</dbReference>
<evidence type="ECO:0000256" key="7">
    <source>
        <dbReference type="SAM" id="Phobius"/>
    </source>
</evidence>
<dbReference type="PANTHER" id="PTHR33885:SF3">
    <property type="entry name" value="PHAGE SHOCK PROTEIN C"/>
    <property type="match status" value="1"/>
</dbReference>
<gene>
    <name evidence="9" type="ORF">ACFQ4L_01135</name>
</gene>
<evidence type="ECO:0000256" key="3">
    <source>
        <dbReference type="ARBA" id="ARBA00022692"/>
    </source>
</evidence>
<keyword evidence="5 7" id="KW-0472">Membrane</keyword>
<name>A0ABW4DNP9_9LACO</name>
<dbReference type="EMBL" id="JBHTOF010000014">
    <property type="protein sequence ID" value="MFD1464696.1"/>
    <property type="molecule type" value="Genomic_DNA"/>
</dbReference>
<evidence type="ECO:0000256" key="5">
    <source>
        <dbReference type="ARBA" id="ARBA00023136"/>
    </source>
</evidence>
<reference evidence="10" key="1">
    <citation type="journal article" date="2019" name="Int. J. Syst. Evol. Microbiol.">
        <title>The Global Catalogue of Microorganisms (GCM) 10K type strain sequencing project: providing services to taxonomists for standard genome sequencing and annotation.</title>
        <authorList>
            <consortium name="The Broad Institute Genomics Platform"/>
            <consortium name="The Broad Institute Genome Sequencing Center for Infectious Disease"/>
            <person name="Wu L."/>
            <person name="Ma J."/>
        </authorList>
    </citation>
    <scope>NUCLEOTIDE SEQUENCE [LARGE SCALE GENOMIC DNA]</scope>
    <source>
        <strain evidence="10">CCM 8951</strain>
    </source>
</reference>
<feature type="transmembrane region" description="Helical" evidence="7">
    <location>
        <begin position="34"/>
        <end position="57"/>
    </location>
</feature>
<evidence type="ECO:0000259" key="8">
    <source>
        <dbReference type="Pfam" id="PF04024"/>
    </source>
</evidence>
<comment type="caution">
    <text evidence="9">The sequence shown here is derived from an EMBL/GenBank/DDBJ whole genome shotgun (WGS) entry which is preliminary data.</text>
</comment>
<sequence length="85" mass="9650">MKKRLYRSRTDRKIAGVAGGIAQYFDIDPTLVRVAFALMVLLASSGFWIYLALWLIIPEESASNRNDGSTTSRPNRDHDSNWSNF</sequence>
<evidence type="ECO:0000256" key="4">
    <source>
        <dbReference type="ARBA" id="ARBA00022989"/>
    </source>
</evidence>